<sequence length="455" mass="53043">MLPDEEKLNKIATHCYKFWAEILIQEPPSKPNSLINDHKIIVERLGELKDLLTSGTGKDKLVSINRENNLTTFKRWCKDESITFDKVDIVKIDDNNYGLVATEDIVDKQVLIKVPRKAIFSIDSIYENPIYKKVIVNDILLSKMDNVALVFFMCVERLNKTSKWQDYFNILPTKFTTPINYTIEELELLKNTVIFEESLKTFRHFARQYIYFLQKLYDKSSNDYSKLNITLEGFTFDLFLWAANNITTRINHIPSKEYQRNIPCLIPLLDFSNHSDDSKNVVDFCVQDDCAETIAGEALKKNDSITIVYGNRNNYNLFLANGFCLQIPGVNDVFKLKLSFPVTFFENDFKVRLYRRTTDIFTCTHDDLIPNNLAFFLRLLVSRVPDDINTEEAGRKAKNYLFDRLTLLMNVTYSKVKDDIPNDMPFTLKQIHLYLASEKRIVTKMLEKLNNLETL</sequence>
<dbReference type="GO" id="GO:0016279">
    <property type="term" value="F:protein-lysine N-methyltransferase activity"/>
    <property type="evidence" value="ECO:0007669"/>
    <property type="project" value="TreeGrafter"/>
</dbReference>
<dbReference type="InterPro" id="IPR001214">
    <property type="entry name" value="SET_dom"/>
</dbReference>
<name>A0A0K0EJT3_STRER</name>
<dbReference type="InterPro" id="IPR044428">
    <property type="entry name" value="SETD3_SET"/>
</dbReference>
<dbReference type="PANTHER" id="PTHR13271">
    <property type="entry name" value="UNCHARACTERIZED PUTATIVE METHYLTRANSFERASE"/>
    <property type="match status" value="1"/>
</dbReference>
<dbReference type="InterPro" id="IPR025785">
    <property type="entry name" value="SETD3"/>
</dbReference>
<evidence type="ECO:0000256" key="2">
    <source>
        <dbReference type="ARBA" id="ARBA00022679"/>
    </source>
</evidence>
<keyword evidence="3 4" id="KW-0949">S-adenosyl-L-methionine</keyword>
<dbReference type="Pfam" id="PF00856">
    <property type="entry name" value="SET"/>
    <property type="match status" value="1"/>
</dbReference>
<evidence type="ECO:0000313" key="6">
    <source>
        <dbReference type="Proteomes" id="UP000035681"/>
    </source>
</evidence>
<keyword evidence="6" id="KW-1185">Reference proteome</keyword>
<dbReference type="InterPro" id="IPR050600">
    <property type="entry name" value="SETD3_SETD6_MTase"/>
</dbReference>
<protein>
    <recommendedName>
        <fullName evidence="4">protein-histidine N-methyltransferase</fullName>
        <ecNumber evidence="4">2.1.1.85</ecNumber>
    </recommendedName>
</protein>
<evidence type="ECO:0000256" key="1">
    <source>
        <dbReference type="ARBA" id="ARBA00022603"/>
    </source>
</evidence>
<keyword evidence="1 4" id="KW-0489">Methyltransferase</keyword>
<dbReference type="SUPFAM" id="SSF82199">
    <property type="entry name" value="SET domain"/>
    <property type="match status" value="1"/>
</dbReference>
<dbReference type="PROSITE" id="PS51565">
    <property type="entry name" value="SAM_MT85_SETD3"/>
    <property type="match status" value="1"/>
</dbReference>
<dbReference type="PROSITE" id="PS50280">
    <property type="entry name" value="SET"/>
    <property type="match status" value="1"/>
</dbReference>
<evidence type="ECO:0000313" key="7">
    <source>
        <dbReference type="WBParaSite" id="SSTP_0000972500.1"/>
    </source>
</evidence>
<dbReference type="GO" id="GO:0018064">
    <property type="term" value="F:protein-L-histidine N-tele-methyltransferase activity"/>
    <property type="evidence" value="ECO:0007669"/>
    <property type="project" value="UniProtKB-EC"/>
</dbReference>
<evidence type="ECO:0000256" key="3">
    <source>
        <dbReference type="ARBA" id="ARBA00022691"/>
    </source>
</evidence>
<reference evidence="7" key="1">
    <citation type="submission" date="2015-08" db="UniProtKB">
        <authorList>
            <consortium name="WormBaseParasite"/>
        </authorList>
    </citation>
    <scope>IDENTIFICATION</scope>
</reference>
<evidence type="ECO:0000259" key="5">
    <source>
        <dbReference type="PROSITE" id="PS50280"/>
    </source>
</evidence>
<comment type="similarity">
    <text evidence="4">Belongs to the class V-like SAM-binding methyltransferase superfamily. SETD3 actin-histidine methyltransferase family.</text>
</comment>
<dbReference type="Gene3D" id="3.90.1410.10">
    <property type="entry name" value="set domain protein methyltransferase, domain 1"/>
    <property type="match status" value="1"/>
</dbReference>
<dbReference type="EC" id="2.1.1.85" evidence="4"/>
<dbReference type="WBParaSite" id="TCONS_00007572.p1">
    <property type="protein sequence ID" value="TCONS_00007572.p1"/>
    <property type="gene ID" value="XLOC_005599"/>
</dbReference>
<dbReference type="InterPro" id="IPR046341">
    <property type="entry name" value="SET_dom_sf"/>
</dbReference>
<dbReference type="Proteomes" id="UP000035681">
    <property type="component" value="Unplaced"/>
</dbReference>
<feature type="domain" description="SET" evidence="5">
    <location>
        <begin position="85"/>
        <end position="310"/>
    </location>
</feature>
<dbReference type="STRING" id="6248.A0A0K0EJT3"/>
<evidence type="ECO:0000256" key="4">
    <source>
        <dbReference type="PROSITE-ProRule" id="PRU00898"/>
    </source>
</evidence>
<dbReference type="GO" id="GO:0032259">
    <property type="term" value="P:methylation"/>
    <property type="evidence" value="ECO:0007669"/>
    <property type="project" value="UniProtKB-KW"/>
</dbReference>
<dbReference type="CDD" id="cd19176">
    <property type="entry name" value="SET_SETD3"/>
    <property type="match status" value="1"/>
</dbReference>
<dbReference type="WBParaSite" id="SSTP_0000972500.1">
    <property type="protein sequence ID" value="SSTP_0000972500.1"/>
    <property type="gene ID" value="SSTP_0000972500"/>
</dbReference>
<organism evidence="7">
    <name type="scientific">Strongyloides stercoralis</name>
    <name type="common">Threadworm</name>
    <dbReference type="NCBI Taxonomy" id="6248"/>
    <lineage>
        <taxon>Eukaryota</taxon>
        <taxon>Metazoa</taxon>
        <taxon>Ecdysozoa</taxon>
        <taxon>Nematoda</taxon>
        <taxon>Chromadorea</taxon>
        <taxon>Rhabditida</taxon>
        <taxon>Tylenchina</taxon>
        <taxon>Panagrolaimomorpha</taxon>
        <taxon>Strongyloidoidea</taxon>
        <taxon>Strongyloididae</taxon>
        <taxon>Strongyloides</taxon>
    </lineage>
</organism>
<dbReference type="AlphaFoldDB" id="A0A0K0EJT3"/>
<comment type="catalytic activity">
    <reaction evidence="4">
        <text>L-histidyl-[protein] + S-adenosyl-L-methionine = N(tele)-methyl-L-histidyl-[protein] + S-adenosyl-L-homocysteine + H(+)</text>
        <dbReference type="Rhea" id="RHEA:19369"/>
        <dbReference type="Rhea" id="RHEA-COMP:9745"/>
        <dbReference type="Rhea" id="RHEA-COMP:11600"/>
        <dbReference type="ChEBI" id="CHEBI:15378"/>
        <dbReference type="ChEBI" id="CHEBI:16367"/>
        <dbReference type="ChEBI" id="CHEBI:29979"/>
        <dbReference type="ChEBI" id="CHEBI:57856"/>
        <dbReference type="ChEBI" id="CHEBI:59789"/>
        <dbReference type="EC" id="2.1.1.85"/>
    </reaction>
</comment>
<accession>A0A0K0EJT3</accession>
<proteinExistence type="inferred from homology"/>
<dbReference type="PANTHER" id="PTHR13271:SF47">
    <property type="entry name" value="ACTIN-HISTIDINE N-METHYLTRANSFERASE"/>
    <property type="match status" value="1"/>
</dbReference>
<keyword evidence="2 4" id="KW-0808">Transferase</keyword>